<dbReference type="Gene3D" id="2.60.40.150">
    <property type="entry name" value="C2 domain"/>
    <property type="match status" value="1"/>
</dbReference>
<dbReference type="InterPro" id="IPR031468">
    <property type="entry name" value="SMP_LBD"/>
</dbReference>
<feature type="domain" description="SMP-LTD" evidence="12">
    <location>
        <begin position="13"/>
        <end position="189"/>
    </location>
</feature>
<keyword evidence="5" id="KW-0677">Repeat</keyword>
<sequence>MASLVETLTASGGAESPGFINDLIKQLWPNICEVAKTMIPETAKVVLEPMGSPFKNITFGKCELGPVPIHVSNVDVHQTENNGIKLDVDVDWDGQCDFELKLDPLPQFGVEHMKLRGRLSILLSPLLNTFPLIGAAQVAFMNEPHIDLEFTDAAHIANIGFIDRIVKKIVISIIGSMAILPNRFLLKLDPANDYFKTYLHPLGVLRVTVESGEHLGEEKEEKSFLKRLVHDVPDCFVKLKLSAEPEWQTKTVDNHRHPEWNETHEMLVYDYDQILEADVQDQDTATGHDDIGVGRISVKDLLLEGGQHQLSLTHREQPTDGKLNIRGDFHRFVADPTSFLSGEAGGKETLGLMSVLIASARNLSGPRDALIPSVRVYWGDGVWRTQPKQDMPGLDIQNPGFDRAFKIPILAGMVPGPPVKIVLVNGLKDKDLVEVGEAEVSLDEVLAAPNLALQRDFDVGNGAIVKAAIWLRGTTLAQ</sequence>
<keyword evidence="10" id="KW-0472">Membrane</keyword>
<evidence type="ECO:0000256" key="8">
    <source>
        <dbReference type="ARBA" id="ARBA00023055"/>
    </source>
</evidence>
<dbReference type="Pfam" id="PF00168">
    <property type="entry name" value="C2"/>
    <property type="match status" value="1"/>
</dbReference>
<keyword evidence="2" id="KW-0813">Transport</keyword>
<organism evidence="13 14">
    <name type="scientific">Immersiella caudata</name>
    <dbReference type="NCBI Taxonomy" id="314043"/>
    <lineage>
        <taxon>Eukaryota</taxon>
        <taxon>Fungi</taxon>
        <taxon>Dikarya</taxon>
        <taxon>Ascomycota</taxon>
        <taxon>Pezizomycotina</taxon>
        <taxon>Sordariomycetes</taxon>
        <taxon>Sordariomycetidae</taxon>
        <taxon>Sordariales</taxon>
        <taxon>Lasiosphaeriaceae</taxon>
        <taxon>Immersiella</taxon>
    </lineage>
</organism>
<dbReference type="InterPro" id="IPR035892">
    <property type="entry name" value="C2_domain_sf"/>
</dbReference>
<dbReference type="InterPro" id="IPR051634">
    <property type="entry name" value="Extended_Synaptotagmin"/>
</dbReference>
<dbReference type="InterPro" id="IPR000008">
    <property type="entry name" value="C2_dom"/>
</dbReference>
<evidence type="ECO:0000256" key="10">
    <source>
        <dbReference type="ARBA" id="ARBA00023136"/>
    </source>
</evidence>
<dbReference type="GO" id="GO:0012505">
    <property type="term" value="C:endomembrane system"/>
    <property type="evidence" value="ECO:0007669"/>
    <property type="project" value="UniProtKB-ARBA"/>
</dbReference>
<dbReference type="GO" id="GO:0006869">
    <property type="term" value="P:lipid transport"/>
    <property type="evidence" value="ECO:0007669"/>
    <property type="project" value="UniProtKB-KW"/>
</dbReference>
<evidence type="ECO:0000256" key="2">
    <source>
        <dbReference type="ARBA" id="ARBA00022448"/>
    </source>
</evidence>
<dbReference type="EMBL" id="JAULSU010000006">
    <property type="protein sequence ID" value="KAK0613956.1"/>
    <property type="molecule type" value="Genomic_DNA"/>
</dbReference>
<evidence type="ECO:0000256" key="4">
    <source>
        <dbReference type="ARBA" id="ARBA00022723"/>
    </source>
</evidence>
<dbReference type="SUPFAM" id="SSF49562">
    <property type="entry name" value="C2 domain (Calcium/lipid-binding domain, CaLB)"/>
    <property type="match status" value="1"/>
</dbReference>
<evidence type="ECO:0000313" key="14">
    <source>
        <dbReference type="Proteomes" id="UP001175000"/>
    </source>
</evidence>
<name>A0AA40BUC5_9PEZI</name>
<comment type="subcellular location">
    <subcellularLocation>
        <location evidence="1">Membrane</location>
    </subcellularLocation>
</comment>
<dbReference type="CDD" id="cd21670">
    <property type="entry name" value="SMP_ESyt"/>
    <property type="match status" value="1"/>
</dbReference>
<evidence type="ECO:0000256" key="3">
    <source>
        <dbReference type="ARBA" id="ARBA00022692"/>
    </source>
</evidence>
<protein>
    <submittedName>
        <fullName evidence="13">Uncharacterized protein</fullName>
    </submittedName>
</protein>
<evidence type="ECO:0000256" key="5">
    <source>
        <dbReference type="ARBA" id="ARBA00022737"/>
    </source>
</evidence>
<dbReference type="GO" id="GO:0005737">
    <property type="term" value="C:cytoplasm"/>
    <property type="evidence" value="ECO:0007669"/>
    <property type="project" value="UniProtKB-ARBA"/>
</dbReference>
<evidence type="ECO:0000259" key="11">
    <source>
        <dbReference type="PROSITE" id="PS50004"/>
    </source>
</evidence>
<dbReference type="PROSITE" id="PS51847">
    <property type="entry name" value="SMP"/>
    <property type="match status" value="1"/>
</dbReference>
<proteinExistence type="predicted"/>
<keyword evidence="3" id="KW-0812">Transmembrane</keyword>
<keyword evidence="9" id="KW-0446">Lipid-binding</keyword>
<dbReference type="GO" id="GO:0016020">
    <property type="term" value="C:membrane"/>
    <property type="evidence" value="ECO:0007669"/>
    <property type="project" value="UniProtKB-SubCell"/>
</dbReference>
<dbReference type="PANTHER" id="PTHR45761:SF1">
    <property type="entry name" value="EXTENDED SYNAPTOTAGMIN-LIKE PROTEIN 2, ISOFORM C"/>
    <property type="match status" value="1"/>
</dbReference>
<evidence type="ECO:0000313" key="13">
    <source>
        <dbReference type="EMBL" id="KAK0613956.1"/>
    </source>
</evidence>
<dbReference type="PANTHER" id="PTHR45761">
    <property type="entry name" value="EXTENDED SYNAPTOTAGMIN-LIKE PROTEIN 2, ISOFORM C"/>
    <property type="match status" value="1"/>
</dbReference>
<feature type="domain" description="C2" evidence="11">
    <location>
        <begin position="184"/>
        <end position="311"/>
    </location>
</feature>
<keyword evidence="14" id="KW-1185">Reference proteome</keyword>
<keyword evidence="8" id="KW-0445">Lipid transport</keyword>
<dbReference type="PROSITE" id="PS50004">
    <property type="entry name" value="C2"/>
    <property type="match status" value="1"/>
</dbReference>
<evidence type="ECO:0000256" key="1">
    <source>
        <dbReference type="ARBA" id="ARBA00004370"/>
    </source>
</evidence>
<evidence type="ECO:0000256" key="7">
    <source>
        <dbReference type="ARBA" id="ARBA00022989"/>
    </source>
</evidence>
<keyword evidence="7" id="KW-1133">Transmembrane helix</keyword>
<accession>A0AA40BUC5</accession>
<reference evidence="13" key="1">
    <citation type="submission" date="2023-06" db="EMBL/GenBank/DDBJ databases">
        <title>Genome-scale phylogeny and comparative genomics of the fungal order Sordariales.</title>
        <authorList>
            <consortium name="Lawrence Berkeley National Laboratory"/>
            <person name="Hensen N."/>
            <person name="Bonometti L."/>
            <person name="Westerberg I."/>
            <person name="Brannstrom I.O."/>
            <person name="Guillou S."/>
            <person name="Cros-Aarteil S."/>
            <person name="Calhoun S."/>
            <person name="Haridas S."/>
            <person name="Kuo A."/>
            <person name="Mondo S."/>
            <person name="Pangilinan J."/>
            <person name="Riley R."/>
            <person name="Labutti K."/>
            <person name="Andreopoulos B."/>
            <person name="Lipzen A."/>
            <person name="Chen C."/>
            <person name="Yanf M."/>
            <person name="Daum C."/>
            <person name="Ng V."/>
            <person name="Clum A."/>
            <person name="Steindorff A."/>
            <person name="Ohm R."/>
            <person name="Martin F."/>
            <person name="Silar P."/>
            <person name="Natvig D."/>
            <person name="Lalanne C."/>
            <person name="Gautier V."/>
            <person name="Ament-Velasquez S.L."/>
            <person name="Kruys A."/>
            <person name="Hutchinson M.I."/>
            <person name="Powell A.J."/>
            <person name="Barry K."/>
            <person name="Miller A.N."/>
            <person name="Grigoriev I.V."/>
            <person name="Debuchy R."/>
            <person name="Gladieux P."/>
            <person name="Thoren M.H."/>
            <person name="Johannesson H."/>
        </authorList>
    </citation>
    <scope>NUCLEOTIDE SEQUENCE</scope>
    <source>
        <strain evidence="13">CBS 606.72</strain>
    </source>
</reference>
<dbReference type="Pfam" id="PF17047">
    <property type="entry name" value="SMP_LBD"/>
    <property type="match status" value="1"/>
</dbReference>
<keyword evidence="4" id="KW-0479">Metal-binding</keyword>
<dbReference type="CDD" id="cd00030">
    <property type="entry name" value="C2"/>
    <property type="match status" value="1"/>
</dbReference>
<evidence type="ECO:0000256" key="6">
    <source>
        <dbReference type="ARBA" id="ARBA00022837"/>
    </source>
</evidence>
<keyword evidence="6" id="KW-0106">Calcium</keyword>
<dbReference type="AlphaFoldDB" id="A0AA40BUC5"/>
<dbReference type="InterPro" id="IPR039010">
    <property type="entry name" value="Synaptotagmin_SMP"/>
</dbReference>
<dbReference type="GO" id="GO:0046872">
    <property type="term" value="F:metal ion binding"/>
    <property type="evidence" value="ECO:0007669"/>
    <property type="project" value="UniProtKB-KW"/>
</dbReference>
<evidence type="ECO:0000256" key="9">
    <source>
        <dbReference type="ARBA" id="ARBA00023121"/>
    </source>
</evidence>
<dbReference type="GO" id="GO:0008289">
    <property type="term" value="F:lipid binding"/>
    <property type="evidence" value="ECO:0007669"/>
    <property type="project" value="UniProtKB-KW"/>
</dbReference>
<dbReference type="Proteomes" id="UP001175000">
    <property type="component" value="Unassembled WGS sequence"/>
</dbReference>
<gene>
    <name evidence="13" type="ORF">B0T14DRAFT_527377</name>
</gene>
<dbReference type="SMART" id="SM00239">
    <property type="entry name" value="C2"/>
    <property type="match status" value="2"/>
</dbReference>
<evidence type="ECO:0000259" key="12">
    <source>
        <dbReference type="PROSITE" id="PS51847"/>
    </source>
</evidence>
<comment type="caution">
    <text evidence="13">The sequence shown here is derived from an EMBL/GenBank/DDBJ whole genome shotgun (WGS) entry which is preliminary data.</text>
</comment>